<gene>
    <name evidence="1" type="ORF">Dthio_PD0904</name>
</gene>
<dbReference type="OrthoDB" id="5465285at2"/>
<dbReference type="PANTHER" id="PTHR37029">
    <property type="entry name" value="SSR1768 PROTEIN"/>
    <property type="match status" value="1"/>
</dbReference>
<keyword evidence="2" id="KW-1185">Reference proteome</keyword>
<dbReference type="PANTHER" id="PTHR37029:SF1">
    <property type="entry name" value="SSR1768 PROTEIN"/>
    <property type="match status" value="1"/>
</dbReference>
<dbReference type="Pfam" id="PF10049">
    <property type="entry name" value="DUF2283"/>
    <property type="match status" value="1"/>
</dbReference>
<dbReference type="InterPro" id="IPR019270">
    <property type="entry name" value="DUF2283"/>
</dbReference>
<evidence type="ECO:0000313" key="1">
    <source>
        <dbReference type="EMBL" id="EFI33570.1"/>
    </source>
</evidence>
<comment type="caution">
    <text evidence="1">The sequence shown here is derived from an EMBL/GenBank/DDBJ whole genome shotgun (WGS) entry which is preliminary data.</text>
</comment>
<evidence type="ECO:0000313" key="2">
    <source>
        <dbReference type="Proteomes" id="UP000005496"/>
    </source>
</evidence>
<dbReference type="eggNOG" id="COG5428">
    <property type="taxonomic scope" value="Bacteria"/>
</dbReference>
<organism evidence="1 2">
    <name type="scientific">Desulfonatronospira thiodismutans ASO3-1</name>
    <dbReference type="NCBI Taxonomy" id="555779"/>
    <lineage>
        <taxon>Bacteria</taxon>
        <taxon>Pseudomonadati</taxon>
        <taxon>Thermodesulfobacteriota</taxon>
        <taxon>Desulfovibrionia</taxon>
        <taxon>Desulfovibrionales</taxon>
        <taxon>Desulfonatronovibrionaceae</taxon>
        <taxon>Desulfonatronospira</taxon>
    </lineage>
</organism>
<dbReference type="AlphaFoldDB" id="D6SSA4"/>
<dbReference type="Proteomes" id="UP000005496">
    <property type="component" value="Unassembled WGS sequence"/>
</dbReference>
<protein>
    <recommendedName>
        <fullName evidence="3">DUF2283 domain-containing protein</fullName>
    </recommendedName>
</protein>
<evidence type="ECO:0008006" key="3">
    <source>
        <dbReference type="Google" id="ProtNLM"/>
    </source>
</evidence>
<dbReference type="EMBL" id="ACJN02000003">
    <property type="protein sequence ID" value="EFI33570.1"/>
    <property type="molecule type" value="Genomic_DNA"/>
</dbReference>
<name>D6SSA4_9BACT</name>
<sequence length="74" mass="8174">MKIIYDQETDTLTLIFSEATIEESDEDKPGVILDYDSTGNLVSMEILEASKRVMKPSAIEYHVAPEAKPATVQG</sequence>
<dbReference type="RefSeq" id="WP_008870920.1">
    <property type="nucleotide sequence ID" value="NZ_ACJN02000003.1"/>
</dbReference>
<reference evidence="1" key="1">
    <citation type="submission" date="2010-05" db="EMBL/GenBank/DDBJ databases">
        <title>The draft genome of Desulfonatronospira thiodismutans ASO3-1.</title>
        <authorList>
            <consortium name="US DOE Joint Genome Institute (JGI-PGF)"/>
            <person name="Lucas S."/>
            <person name="Copeland A."/>
            <person name="Lapidus A."/>
            <person name="Cheng J.-F."/>
            <person name="Bruce D."/>
            <person name="Goodwin L."/>
            <person name="Pitluck S."/>
            <person name="Chertkov O."/>
            <person name="Brettin T."/>
            <person name="Detter J.C."/>
            <person name="Han C."/>
            <person name="Land M.L."/>
            <person name="Hauser L."/>
            <person name="Kyrpides N."/>
            <person name="Mikhailova N."/>
            <person name="Muyzer G."/>
            <person name="Woyke T."/>
        </authorList>
    </citation>
    <scope>NUCLEOTIDE SEQUENCE [LARGE SCALE GENOMIC DNA]</scope>
    <source>
        <strain evidence="1">ASO3-1</strain>
    </source>
</reference>
<proteinExistence type="predicted"/>
<accession>D6SSA4</accession>